<keyword evidence="1" id="KW-1133">Transmembrane helix</keyword>
<keyword evidence="1" id="KW-0812">Transmembrane</keyword>
<dbReference type="EMBL" id="JAOXJG010000005">
    <property type="protein sequence ID" value="MCW1239237.1"/>
    <property type="molecule type" value="Genomic_DNA"/>
</dbReference>
<protein>
    <submittedName>
        <fullName evidence="2">Uncharacterized protein</fullName>
    </submittedName>
</protein>
<proteinExistence type="predicted"/>
<feature type="transmembrane region" description="Helical" evidence="1">
    <location>
        <begin position="21"/>
        <end position="44"/>
    </location>
</feature>
<name>A0ABT3ER15_9BACI</name>
<reference evidence="2" key="1">
    <citation type="submission" date="2022-10" db="EMBL/GenBank/DDBJ databases">
        <title>De novo draft assembly of the Pseudomonas pretiosus genome isolated from the plants rhizorohere.</title>
        <authorList>
            <person name="Robas M."/>
            <person name="Fernandez V.M."/>
            <person name="Provanza A."/>
            <person name="Jimenez P.A."/>
        </authorList>
    </citation>
    <scope>NUCLEOTIDE SEQUENCE</scope>
    <source>
        <strain evidence="2">SAICEU11T</strain>
    </source>
</reference>
<gene>
    <name evidence="2" type="ORF">NGM45_09150</name>
</gene>
<sequence length="225" mass="26275">MNPQAAIEAAKIAAETAARNALITTIVAVITLLITSGISIWSVMRNSKITKEIGEKNLKSAEQNRYIDAISQERVKWINIMRDKFSEYVKISNFLMNDMNKLKHGKGDVNDSLMRERYHELTYISNNIYFLLNPTEPVSKEIRKLQGTINSQLRRGKISEFDSDQMRELAQDLAYLFQVVLKSEWKRVKEENKKGEEIDDEKMEQIYKKVAQRIDNKKYNKYFNK</sequence>
<organism evidence="2 3">
    <name type="scientific">Bacillus pretiosus</name>
    <dbReference type="NCBI Taxonomy" id="2983392"/>
    <lineage>
        <taxon>Bacteria</taxon>
        <taxon>Bacillati</taxon>
        <taxon>Bacillota</taxon>
        <taxon>Bacilli</taxon>
        <taxon>Bacillales</taxon>
        <taxon>Bacillaceae</taxon>
        <taxon>Bacillus</taxon>
    </lineage>
</organism>
<dbReference type="RefSeq" id="WP_264461556.1">
    <property type="nucleotide sequence ID" value="NZ_JAOXJG010000005.1"/>
</dbReference>
<comment type="caution">
    <text evidence="2">The sequence shown here is derived from an EMBL/GenBank/DDBJ whole genome shotgun (WGS) entry which is preliminary data.</text>
</comment>
<keyword evidence="3" id="KW-1185">Reference proteome</keyword>
<keyword evidence="1" id="KW-0472">Membrane</keyword>
<dbReference type="Proteomes" id="UP001060566">
    <property type="component" value="Unassembled WGS sequence"/>
</dbReference>
<accession>A0ABT3ER15</accession>
<evidence type="ECO:0000256" key="1">
    <source>
        <dbReference type="SAM" id="Phobius"/>
    </source>
</evidence>
<dbReference type="GeneID" id="301198000"/>
<evidence type="ECO:0000313" key="3">
    <source>
        <dbReference type="Proteomes" id="UP001060566"/>
    </source>
</evidence>
<evidence type="ECO:0000313" key="2">
    <source>
        <dbReference type="EMBL" id="MCW1239237.1"/>
    </source>
</evidence>